<keyword evidence="2" id="KW-1185">Reference proteome</keyword>
<dbReference type="Proteomes" id="UP000239089">
    <property type="component" value="Unassembled WGS sequence"/>
</dbReference>
<reference evidence="1 2" key="1">
    <citation type="journal article" date="2018" name="Arch. Microbiol.">
        <title>New insights into the metabolic potential of the phototrophic purple bacterium Rhodopila globiformis DSM 161(T) from its draft genome sequence and evidence for a vanadium-dependent nitrogenase.</title>
        <authorList>
            <person name="Imhoff J.F."/>
            <person name="Rahn T."/>
            <person name="Kunzel S."/>
            <person name="Neulinger S.C."/>
        </authorList>
    </citation>
    <scope>NUCLEOTIDE SEQUENCE [LARGE SCALE GENOMIC DNA]</scope>
    <source>
        <strain evidence="1 2">DSM 16996</strain>
    </source>
</reference>
<comment type="caution">
    <text evidence="1">The sequence shown here is derived from an EMBL/GenBank/DDBJ whole genome shotgun (WGS) entry which is preliminary data.</text>
</comment>
<dbReference type="AlphaFoldDB" id="A0A2S6N1Y3"/>
<organism evidence="1 2">
    <name type="scientific">Rhodoblastus sphagnicola</name>
    <dbReference type="NCBI Taxonomy" id="333368"/>
    <lineage>
        <taxon>Bacteria</taxon>
        <taxon>Pseudomonadati</taxon>
        <taxon>Pseudomonadota</taxon>
        <taxon>Alphaproteobacteria</taxon>
        <taxon>Hyphomicrobiales</taxon>
        <taxon>Rhodoblastaceae</taxon>
        <taxon>Rhodoblastus</taxon>
    </lineage>
</organism>
<evidence type="ECO:0000313" key="2">
    <source>
        <dbReference type="Proteomes" id="UP000239089"/>
    </source>
</evidence>
<sequence length="75" mass="8004">MESEMQLCQMALAGEPRLRVVFETKPVARGLPAGSTLGDIAEWIGDIARNHNGPVRSIDVKMSAGRAAAASPLMR</sequence>
<proteinExistence type="predicted"/>
<accession>A0A2S6N1Y3</accession>
<gene>
    <name evidence="1" type="ORF">CCR94_17280</name>
</gene>
<name>A0A2S6N1Y3_9HYPH</name>
<protein>
    <submittedName>
        <fullName evidence="1">Uncharacterized protein</fullName>
    </submittedName>
</protein>
<evidence type="ECO:0000313" key="1">
    <source>
        <dbReference type="EMBL" id="PPQ28598.1"/>
    </source>
</evidence>
<dbReference type="EMBL" id="NHSJ01000106">
    <property type="protein sequence ID" value="PPQ28598.1"/>
    <property type="molecule type" value="Genomic_DNA"/>
</dbReference>